<evidence type="ECO:0000256" key="1">
    <source>
        <dbReference type="SAM" id="MobiDB-lite"/>
    </source>
</evidence>
<sequence>MKRKLVPAALHSELTEYSSLIRALRTSNTLDVTSHIAKAGPGRGGPEKELNSDDDDLDEDEVEEALRLNAGSQGEREYDTDTMTNMDFPPSTTYNSHDVSPSQTPGPSSPNDHLSRSGSQKRKRETSTSPLQPRKRDTWTRWPLLINDVHVPEWSFEDEIGFLASNALKLNPRPPLPSVDSEEHSEESGNDLCDLGDVDADSSFLPHLTNAASNHLSTILALLVAHTPNRSFGLQNRVEPMGWRAVLDVLSSCGDSRVADPKMINTVKSRMETLCGPSDESDKPTTDVLAAHRIQCSINAKEKLKAQISQPMEALFRFPAPPTGSAPTSQPRRCTRRKIQKPLPKSPAYIEEEEN</sequence>
<feature type="region of interest" description="Disordered" evidence="1">
    <location>
        <begin position="316"/>
        <end position="355"/>
    </location>
</feature>
<feature type="compositionally biased region" description="Acidic residues" evidence="1">
    <location>
        <begin position="52"/>
        <end position="63"/>
    </location>
</feature>
<name>A0A8H5HJ06_9AGAR</name>
<keyword evidence="3" id="KW-1185">Reference proteome</keyword>
<dbReference type="EMBL" id="JAACJP010000005">
    <property type="protein sequence ID" value="KAF5384124.1"/>
    <property type="molecule type" value="Genomic_DNA"/>
</dbReference>
<dbReference type="Proteomes" id="UP000565441">
    <property type="component" value="Unassembled WGS sequence"/>
</dbReference>
<reference evidence="2 3" key="1">
    <citation type="journal article" date="2020" name="ISME J.">
        <title>Uncovering the hidden diversity of litter-decomposition mechanisms in mushroom-forming fungi.</title>
        <authorList>
            <person name="Floudas D."/>
            <person name="Bentzer J."/>
            <person name="Ahren D."/>
            <person name="Johansson T."/>
            <person name="Persson P."/>
            <person name="Tunlid A."/>
        </authorList>
    </citation>
    <scope>NUCLEOTIDE SEQUENCE [LARGE SCALE GENOMIC DNA]</scope>
    <source>
        <strain evidence="2 3">CBS 661.87</strain>
    </source>
</reference>
<dbReference type="AlphaFoldDB" id="A0A8H5HJ06"/>
<evidence type="ECO:0000313" key="3">
    <source>
        <dbReference type="Proteomes" id="UP000565441"/>
    </source>
</evidence>
<feature type="compositionally biased region" description="Polar residues" evidence="1">
    <location>
        <begin position="81"/>
        <end position="118"/>
    </location>
</feature>
<gene>
    <name evidence="2" type="ORF">D9615_003276</name>
</gene>
<proteinExistence type="predicted"/>
<comment type="caution">
    <text evidence="2">The sequence shown here is derived from an EMBL/GenBank/DDBJ whole genome shotgun (WGS) entry which is preliminary data.</text>
</comment>
<evidence type="ECO:0000313" key="2">
    <source>
        <dbReference type="EMBL" id="KAF5384124.1"/>
    </source>
</evidence>
<organism evidence="2 3">
    <name type="scientific">Tricholomella constricta</name>
    <dbReference type="NCBI Taxonomy" id="117010"/>
    <lineage>
        <taxon>Eukaryota</taxon>
        <taxon>Fungi</taxon>
        <taxon>Dikarya</taxon>
        <taxon>Basidiomycota</taxon>
        <taxon>Agaricomycotina</taxon>
        <taxon>Agaricomycetes</taxon>
        <taxon>Agaricomycetidae</taxon>
        <taxon>Agaricales</taxon>
        <taxon>Tricholomatineae</taxon>
        <taxon>Lyophyllaceae</taxon>
        <taxon>Tricholomella</taxon>
    </lineage>
</organism>
<feature type="region of interest" description="Disordered" evidence="1">
    <location>
        <begin position="35"/>
        <end position="135"/>
    </location>
</feature>
<dbReference type="OrthoDB" id="3260379at2759"/>
<accession>A0A8H5HJ06</accession>
<feature type="region of interest" description="Disordered" evidence="1">
    <location>
        <begin position="168"/>
        <end position="190"/>
    </location>
</feature>
<protein>
    <submittedName>
        <fullName evidence="2">Uncharacterized protein</fullName>
    </submittedName>
</protein>